<keyword evidence="3" id="KW-0436">Ligase</keyword>
<dbReference type="Proteomes" id="UP001519311">
    <property type="component" value="Unassembled WGS sequence"/>
</dbReference>
<feature type="region of interest" description="Disordered" evidence="1">
    <location>
        <begin position="117"/>
        <end position="140"/>
    </location>
</feature>
<dbReference type="Pfam" id="PF01068">
    <property type="entry name" value="DNA_ligase_A_M"/>
    <property type="match status" value="1"/>
</dbReference>
<dbReference type="SUPFAM" id="SSF56091">
    <property type="entry name" value="DNA ligase/mRNA capping enzyme, catalytic domain"/>
    <property type="match status" value="1"/>
</dbReference>
<comment type="caution">
    <text evidence="3">The sequence shown here is derived from an EMBL/GenBank/DDBJ whole genome shotgun (WGS) entry which is preliminary data.</text>
</comment>
<keyword evidence="4" id="KW-1185">Reference proteome</keyword>
<dbReference type="Gene3D" id="3.30.470.30">
    <property type="entry name" value="DNA ligase/mRNA capping enzyme"/>
    <property type="match status" value="1"/>
</dbReference>
<dbReference type="EMBL" id="JAGINS010000002">
    <property type="protein sequence ID" value="MBP2363562.1"/>
    <property type="molecule type" value="Genomic_DNA"/>
</dbReference>
<gene>
    <name evidence="3" type="ORF">JOF59_006054</name>
</gene>
<proteinExistence type="predicted"/>
<dbReference type="InterPro" id="IPR012310">
    <property type="entry name" value="DNA_ligase_ATP-dep_cent"/>
</dbReference>
<organism evidence="3 4">
    <name type="scientific">Streptomyces clavifer</name>
    <dbReference type="NCBI Taxonomy" id="68188"/>
    <lineage>
        <taxon>Bacteria</taxon>
        <taxon>Bacillati</taxon>
        <taxon>Actinomycetota</taxon>
        <taxon>Actinomycetes</taxon>
        <taxon>Kitasatosporales</taxon>
        <taxon>Streptomycetaceae</taxon>
        <taxon>Streptomyces</taxon>
    </lineage>
</organism>
<feature type="domain" description="ATP-dependent DNA ligase family profile" evidence="2">
    <location>
        <begin position="2"/>
        <end position="68"/>
    </location>
</feature>
<evidence type="ECO:0000313" key="4">
    <source>
        <dbReference type="Proteomes" id="UP001519311"/>
    </source>
</evidence>
<sequence length="140" mass="15230">MRRRRAALEDLFTARRLAALWALCPQTSDPATAAGWLDPVWEAAGIEGVVIKDPCSRYRRGERGWLKLRTRMTTEGITGAVTGTVHSPTSLLLGRFDPAGQLKLIARSTPLSRPAAAELGPVLRPAGQEPPTPVTSRVHR</sequence>
<accession>A0ABS4VI00</accession>
<evidence type="ECO:0000313" key="3">
    <source>
        <dbReference type="EMBL" id="MBP2363562.1"/>
    </source>
</evidence>
<name>A0ABS4VI00_9ACTN</name>
<evidence type="ECO:0000256" key="1">
    <source>
        <dbReference type="SAM" id="MobiDB-lite"/>
    </source>
</evidence>
<evidence type="ECO:0000259" key="2">
    <source>
        <dbReference type="Pfam" id="PF01068"/>
    </source>
</evidence>
<dbReference type="GO" id="GO:0016874">
    <property type="term" value="F:ligase activity"/>
    <property type="evidence" value="ECO:0007669"/>
    <property type="project" value="UniProtKB-KW"/>
</dbReference>
<protein>
    <submittedName>
        <fullName evidence="3">ATP-dependent DNA ligase</fullName>
    </submittedName>
</protein>
<reference evidence="3 4" key="1">
    <citation type="submission" date="2021-03" db="EMBL/GenBank/DDBJ databases">
        <title>Sequencing the genomes of 1000 actinobacteria strains.</title>
        <authorList>
            <person name="Klenk H.-P."/>
        </authorList>
    </citation>
    <scope>NUCLEOTIDE SEQUENCE [LARGE SCALE GENOMIC DNA]</scope>
    <source>
        <strain evidence="3 4">DSM 40843</strain>
    </source>
</reference>